<reference evidence="13" key="2">
    <citation type="submission" date="2014-07" db="EMBL/GenBank/DDBJ databases">
        <authorList>
            <person name="Hull J."/>
        </authorList>
    </citation>
    <scope>NUCLEOTIDE SEQUENCE</scope>
</reference>
<dbReference type="Pfam" id="PF07993">
    <property type="entry name" value="NAD_binding_4"/>
    <property type="match status" value="1"/>
</dbReference>
<comment type="similarity">
    <text evidence="2 10">Belongs to the fatty acyl-CoA reductase family.</text>
</comment>
<dbReference type="GO" id="GO:0016020">
    <property type="term" value="C:membrane"/>
    <property type="evidence" value="ECO:0007669"/>
    <property type="project" value="UniProtKB-SubCell"/>
</dbReference>
<reference evidence="13" key="1">
    <citation type="journal article" date="2014" name="PLoS ONE">
        <title>Transcriptome-Based Identification of ABC Transporters in the Western Tarnished Plant Bug Lygus hesperus.</title>
        <authorList>
            <person name="Hull J.J."/>
            <person name="Chaney K."/>
            <person name="Geib S.M."/>
            <person name="Fabrick J.A."/>
            <person name="Brent C.S."/>
            <person name="Walsh D."/>
            <person name="Lavine L.C."/>
        </authorList>
    </citation>
    <scope>NUCLEOTIDE SEQUENCE</scope>
</reference>
<dbReference type="GO" id="GO:0005777">
    <property type="term" value="C:peroxisome"/>
    <property type="evidence" value="ECO:0007669"/>
    <property type="project" value="TreeGrafter"/>
</dbReference>
<evidence type="ECO:0000256" key="2">
    <source>
        <dbReference type="ARBA" id="ARBA00005928"/>
    </source>
</evidence>
<dbReference type="SUPFAM" id="SSF51735">
    <property type="entry name" value="NAD(P)-binding Rossmann-fold domains"/>
    <property type="match status" value="1"/>
</dbReference>
<comment type="function">
    <text evidence="10">Catalyzes the reduction of fatty acyl-CoA to fatty alcohols.</text>
</comment>
<name>A0A0A9YAJ6_LYGHE</name>
<accession>A0A0A9YAJ6</accession>
<evidence type="ECO:0000256" key="9">
    <source>
        <dbReference type="ARBA" id="ARBA00052530"/>
    </source>
</evidence>
<dbReference type="EC" id="1.2.1.84" evidence="10"/>
<dbReference type="GO" id="GO:0035336">
    <property type="term" value="P:long-chain fatty-acyl-CoA metabolic process"/>
    <property type="evidence" value="ECO:0007669"/>
    <property type="project" value="TreeGrafter"/>
</dbReference>
<protein>
    <recommendedName>
        <fullName evidence="10">Fatty acyl-CoA reductase</fullName>
        <ecNumber evidence="10">1.2.1.84</ecNumber>
    </recommendedName>
</protein>
<dbReference type="Gene3D" id="3.40.50.720">
    <property type="entry name" value="NAD(P)-binding Rossmann-like Domain"/>
    <property type="match status" value="1"/>
</dbReference>
<keyword evidence="7 10" id="KW-0443">Lipid metabolism</keyword>
<keyword evidence="4 10" id="KW-0812">Transmembrane</keyword>
<keyword evidence="10" id="KW-0560">Oxidoreductase</keyword>
<dbReference type="InterPro" id="IPR033640">
    <property type="entry name" value="FAR_C"/>
</dbReference>
<keyword evidence="6 10" id="KW-1133">Transmembrane helix</keyword>
<feature type="domain" description="Fatty acyl-CoA reductase C-terminal" evidence="11">
    <location>
        <begin position="360"/>
        <end position="452"/>
    </location>
</feature>
<reference evidence="14" key="3">
    <citation type="submission" date="2014-09" db="EMBL/GenBank/DDBJ databases">
        <authorList>
            <person name="Magalhaes I.L.F."/>
            <person name="Oliveira U."/>
            <person name="Santos F.R."/>
            <person name="Vidigal T.H.D.A."/>
            <person name="Brescovit A.D."/>
            <person name="Santos A.J."/>
        </authorList>
    </citation>
    <scope>NUCLEOTIDE SEQUENCE</scope>
</reference>
<evidence type="ECO:0000259" key="12">
    <source>
        <dbReference type="Pfam" id="PF07993"/>
    </source>
</evidence>
<feature type="domain" description="Thioester reductase (TE)" evidence="12">
    <location>
        <begin position="17"/>
        <end position="288"/>
    </location>
</feature>
<dbReference type="FunFam" id="3.40.50.720:FF:000143">
    <property type="entry name" value="Fatty acyl-CoA reductase"/>
    <property type="match status" value="1"/>
</dbReference>
<evidence type="ECO:0000256" key="1">
    <source>
        <dbReference type="ARBA" id="ARBA00004141"/>
    </source>
</evidence>
<organism evidence="13">
    <name type="scientific">Lygus hesperus</name>
    <name type="common">Western plant bug</name>
    <dbReference type="NCBI Taxonomy" id="30085"/>
    <lineage>
        <taxon>Eukaryota</taxon>
        <taxon>Metazoa</taxon>
        <taxon>Ecdysozoa</taxon>
        <taxon>Arthropoda</taxon>
        <taxon>Hexapoda</taxon>
        <taxon>Insecta</taxon>
        <taxon>Pterygota</taxon>
        <taxon>Neoptera</taxon>
        <taxon>Paraneoptera</taxon>
        <taxon>Hemiptera</taxon>
        <taxon>Heteroptera</taxon>
        <taxon>Panheteroptera</taxon>
        <taxon>Cimicomorpha</taxon>
        <taxon>Miridae</taxon>
        <taxon>Mirini</taxon>
        <taxon>Lygus</taxon>
    </lineage>
</organism>
<dbReference type="CDD" id="cd09071">
    <property type="entry name" value="FAR_C"/>
    <property type="match status" value="1"/>
</dbReference>
<dbReference type="EMBL" id="GBHO01015506">
    <property type="protein sequence ID" value="JAG28098.1"/>
    <property type="molecule type" value="Transcribed_RNA"/>
</dbReference>
<evidence type="ECO:0000256" key="3">
    <source>
        <dbReference type="ARBA" id="ARBA00022516"/>
    </source>
</evidence>
<keyword evidence="8 10" id="KW-0472">Membrane</keyword>
<dbReference type="Pfam" id="PF03015">
    <property type="entry name" value="Sterile"/>
    <property type="match status" value="1"/>
</dbReference>
<evidence type="ECO:0000256" key="6">
    <source>
        <dbReference type="ARBA" id="ARBA00022989"/>
    </source>
</evidence>
<dbReference type="GO" id="GO:0102965">
    <property type="term" value="F:alcohol-forming long-chain fatty acyl-CoA reductase activity"/>
    <property type="evidence" value="ECO:0007669"/>
    <property type="project" value="UniProtKB-EC"/>
</dbReference>
<dbReference type="EMBL" id="GBRD01017235">
    <property type="protein sequence ID" value="JAG48592.1"/>
    <property type="molecule type" value="Transcribed_RNA"/>
</dbReference>
<comment type="subcellular location">
    <subcellularLocation>
        <location evidence="1">Membrane</location>
        <topology evidence="1">Multi-pass membrane protein</topology>
    </subcellularLocation>
</comment>
<evidence type="ECO:0000256" key="4">
    <source>
        <dbReference type="ARBA" id="ARBA00022692"/>
    </source>
</evidence>
<evidence type="ECO:0000256" key="7">
    <source>
        <dbReference type="ARBA" id="ARBA00023098"/>
    </source>
</evidence>
<feature type="transmembrane region" description="Helical" evidence="10">
    <location>
        <begin position="357"/>
        <end position="375"/>
    </location>
</feature>
<keyword evidence="5 10" id="KW-0521">NADP</keyword>
<evidence type="ECO:0000256" key="8">
    <source>
        <dbReference type="ARBA" id="ARBA00023136"/>
    </source>
</evidence>
<dbReference type="AlphaFoldDB" id="A0A0A9YAJ6"/>
<proteinExistence type="inferred from homology"/>
<dbReference type="CDD" id="cd05236">
    <property type="entry name" value="FAR-N_SDR_e"/>
    <property type="match status" value="1"/>
</dbReference>
<dbReference type="InterPro" id="IPR026055">
    <property type="entry name" value="FAR"/>
</dbReference>
<evidence type="ECO:0000256" key="10">
    <source>
        <dbReference type="RuleBase" id="RU363097"/>
    </source>
</evidence>
<evidence type="ECO:0000259" key="11">
    <source>
        <dbReference type="Pfam" id="PF03015"/>
    </source>
</evidence>
<evidence type="ECO:0000313" key="14">
    <source>
        <dbReference type="EMBL" id="JAG48592.1"/>
    </source>
</evidence>
<evidence type="ECO:0000256" key="5">
    <source>
        <dbReference type="ARBA" id="ARBA00022857"/>
    </source>
</evidence>
<dbReference type="GO" id="GO:0080019">
    <property type="term" value="F:alcohol-forming very long-chain fatty acyl-CoA reductase activity"/>
    <property type="evidence" value="ECO:0007669"/>
    <property type="project" value="InterPro"/>
</dbReference>
<evidence type="ECO:0000313" key="13">
    <source>
        <dbReference type="EMBL" id="JAG28098.1"/>
    </source>
</evidence>
<keyword evidence="3 10" id="KW-0444">Lipid biosynthesis</keyword>
<gene>
    <name evidence="13" type="ORF">CM83_83167</name>
</gene>
<dbReference type="InterPro" id="IPR013120">
    <property type="entry name" value="FAR_NAD-bd"/>
</dbReference>
<dbReference type="PANTHER" id="PTHR11011">
    <property type="entry name" value="MALE STERILITY PROTEIN 2-RELATED"/>
    <property type="match status" value="1"/>
</dbReference>
<dbReference type="PANTHER" id="PTHR11011:SF12">
    <property type="entry name" value="FATTY ACYL-COA REDUCTASE"/>
    <property type="match status" value="1"/>
</dbReference>
<sequence>MQPTSVREFFANKSVLVTGGTGFMGKVLIEKLLRTCPEINTIYVICRSKRSKTPTTRILEMEYLPLFQPLLEKYPDALKKVKAIDGDLTRPRFGMMHSCKAELLENVELVFHLGASLRLEADLKDAVAANILGTKHALELAKGMTKLKAFVHVSTVFCQCDVRVVEEKIIKPNVRPETVIELTEWIKNNPLQREITDGLLDGHPNNYTFTKQLAETLVDDVKGTLPVCIVRPSIVTPTYREPIPGWVDSLNGPIGILVAGGKGVLRSMMCGRDNQAQVIPCDIAINAIILAACKTAFERNNEVTPVYNVSSGDFFPITYGTIFEKGMEAFFKYPCNPGLWYPDGSMTTNKFLHNTKVFLFQIIPALIIDLLLFICGQKPFLMRIQNRIKVGCVVLQYFTMRTWLVDTDHCTSLHDYKSKEEQEIYFLSNIDLDVDRMMKNCLLGTKQYCLREPLSTLRSARIKLWIYWAVDRSLKAYLLYHLSRLAFYLYDQFLNVDSTTSHSSLMSSSLPIR</sequence>
<dbReference type="InterPro" id="IPR036291">
    <property type="entry name" value="NAD(P)-bd_dom_sf"/>
</dbReference>
<dbReference type="EMBL" id="GBRD01017234">
    <property type="protein sequence ID" value="JAG48593.1"/>
    <property type="molecule type" value="Transcribed_RNA"/>
</dbReference>
<comment type="catalytic activity">
    <reaction evidence="9 10">
        <text>a long-chain fatty acyl-CoA + 2 NADPH + 2 H(+) = a long-chain primary fatty alcohol + 2 NADP(+) + CoA</text>
        <dbReference type="Rhea" id="RHEA:52716"/>
        <dbReference type="ChEBI" id="CHEBI:15378"/>
        <dbReference type="ChEBI" id="CHEBI:57287"/>
        <dbReference type="ChEBI" id="CHEBI:57783"/>
        <dbReference type="ChEBI" id="CHEBI:58349"/>
        <dbReference type="ChEBI" id="CHEBI:77396"/>
        <dbReference type="ChEBI" id="CHEBI:83139"/>
        <dbReference type="EC" id="1.2.1.84"/>
    </reaction>
</comment>